<gene>
    <name evidence="1" type="ORF">CJO77_17765</name>
</gene>
<organism evidence="1 2">
    <name type="scientific">Ralstonia solanacearum</name>
    <name type="common">Pseudomonas solanacearum</name>
    <dbReference type="NCBI Taxonomy" id="305"/>
    <lineage>
        <taxon>Bacteria</taxon>
        <taxon>Pseudomonadati</taxon>
        <taxon>Pseudomonadota</taxon>
        <taxon>Betaproteobacteria</taxon>
        <taxon>Burkholderiales</taxon>
        <taxon>Burkholderiaceae</taxon>
        <taxon>Ralstonia</taxon>
        <taxon>Ralstonia solanacearum species complex</taxon>
    </lineage>
</organism>
<proteinExistence type="predicted"/>
<dbReference type="EMBL" id="CP022760">
    <property type="protein sequence ID" value="AXV83452.1"/>
    <property type="molecule type" value="Genomic_DNA"/>
</dbReference>
<dbReference type="Proteomes" id="UP000261758">
    <property type="component" value="Plasmid unnamed"/>
</dbReference>
<dbReference type="RefSeq" id="WP_118870209.1">
    <property type="nucleotide sequence ID" value="NZ_CP022760.1"/>
</dbReference>
<sequence length="295" mass="32045">MRAELIAYARQQVAAHGGNAADLATLVLIGSQAYPEFARPNSDIDLIAVDAGPTAEEGVVLDHVCVDGRERLVEFRRFSPDGFRAYALTCETPKLFAFVRGYRILLDMPGSGSAATIDLAIGRYFTDASRLLAGLLETGLEAHLQSARFMMTDARNALSSERVRRQLLLVQLRLCEIAKDFIAVVWMAILLRKASPLERVGVDRTCPLLQEAGLLSVFLGARGGRMVDPEKYPKSPEIAAVIAQVSHAATDIARGDIDAFFVALASIFAMQFQRELFIALESVRPATPVAVGLPS</sequence>
<dbReference type="AlphaFoldDB" id="A0AAD0SFY1"/>
<name>A0AAD0SFY1_RALSL</name>
<protein>
    <submittedName>
        <fullName evidence="1">Uncharacterized protein</fullName>
    </submittedName>
</protein>
<evidence type="ECO:0000313" key="1">
    <source>
        <dbReference type="EMBL" id="AXV83452.1"/>
    </source>
</evidence>
<keyword evidence="1" id="KW-0614">Plasmid</keyword>
<reference evidence="1 2" key="1">
    <citation type="submission" date="2017-08" db="EMBL/GenBank/DDBJ databases">
        <title>Genome sequences of Ralstonia solanacearum Species Complex (RSSC) isolated from Potato bacterial wilts in Korea.</title>
        <authorList>
            <person name="Cho H."/>
            <person name="Song E.-S."/>
            <person name="Lee Y.K."/>
            <person name="Lee S."/>
            <person name="Lee S.-W."/>
            <person name="Jo A."/>
            <person name="Kim J.-G."/>
            <person name="Hwang I."/>
        </authorList>
    </citation>
    <scope>NUCLEOTIDE SEQUENCE [LARGE SCALE GENOMIC DNA]</scope>
    <source>
        <strain evidence="1 2">T98</strain>
        <plasmid evidence="1 2">unnamed</plasmid>
    </source>
</reference>
<accession>A0AAD0SFY1</accession>
<evidence type="ECO:0000313" key="2">
    <source>
        <dbReference type="Proteomes" id="UP000261758"/>
    </source>
</evidence>
<geneLocation type="plasmid" evidence="1 2">
    <name>unnamed</name>
</geneLocation>